<evidence type="ECO:0000256" key="2">
    <source>
        <dbReference type="ARBA" id="ARBA00023002"/>
    </source>
</evidence>
<dbReference type="SUPFAM" id="SSF55469">
    <property type="entry name" value="FMN-dependent nitroreductase-like"/>
    <property type="match status" value="1"/>
</dbReference>
<gene>
    <name evidence="4" type="ORF">SRT_12100</name>
</gene>
<comment type="similarity">
    <text evidence="1">Belongs to the nitroreductase family.</text>
</comment>
<reference evidence="4 5" key="1">
    <citation type="journal article" date="2016" name="Microbiol. Immunol.">
        <title>Complete genome sequence of Streptococcus troglodytae TKU31 isolated from the oral cavity of a chimpanzee (Pan troglodytes).</title>
        <authorList>
            <person name="Okamoto M."/>
            <person name="Naito M."/>
            <person name="Miyanohara M."/>
            <person name="Imai S."/>
            <person name="Nomura Y."/>
            <person name="Saito W."/>
            <person name="Momoi Y."/>
            <person name="Takada K."/>
            <person name="Miyabe-Nishiwaki T."/>
            <person name="Tomonaga M."/>
            <person name="Hanada N."/>
        </authorList>
    </citation>
    <scope>NUCLEOTIDE SEQUENCE [LARGE SCALE GENOMIC DNA]</scope>
    <source>
        <strain evidence="5">TKU 31</strain>
    </source>
</reference>
<name>A0A1L7LJV1_9STRE</name>
<evidence type="ECO:0000313" key="4">
    <source>
        <dbReference type="EMBL" id="BAQ24471.1"/>
    </source>
</evidence>
<dbReference type="CDD" id="cd02136">
    <property type="entry name" value="PnbA_NfnB-like"/>
    <property type="match status" value="1"/>
</dbReference>
<feature type="domain" description="Nitroreductase" evidence="3">
    <location>
        <begin position="8"/>
        <end position="189"/>
    </location>
</feature>
<dbReference type="InterPro" id="IPR000415">
    <property type="entry name" value="Nitroreductase-like"/>
</dbReference>
<dbReference type="PANTHER" id="PTHR43673:SF10">
    <property type="entry name" value="NADH DEHYDROGENASE_NAD(P)H NITROREDUCTASE XCC3605-RELATED"/>
    <property type="match status" value="1"/>
</dbReference>
<dbReference type="Gene3D" id="3.40.109.10">
    <property type="entry name" value="NADH Oxidase"/>
    <property type="match status" value="1"/>
</dbReference>
<dbReference type="Pfam" id="PF00881">
    <property type="entry name" value="Nitroreductase"/>
    <property type="match status" value="1"/>
</dbReference>
<dbReference type="EMBL" id="AP014612">
    <property type="protein sequence ID" value="BAQ24471.1"/>
    <property type="molecule type" value="Genomic_DNA"/>
</dbReference>
<dbReference type="PANTHER" id="PTHR43673">
    <property type="entry name" value="NAD(P)H NITROREDUCTASE YDGI-RELATED"/>
    <property type="match status" value="1"/>
</dbReference>
<dbReference type="Proteomes" id="UP000217758">
    <property type="component" value="Chromosome"/>
</dbReference>
<dbReference type="KEGG" id="strg:SRT_12100"/>
<protein>
    <submittedName>
        <fullName evidence="4">Oxygen-insensitive NAD(P)H nitroreductase</fullName>
    </submittedName>
</protein>
<evidence type="ECO:0000313" key="5">
    <source>
        <dbReference type="Proteomes" id="UP000217758"/>
    </source>
</evidence>
<dbReference type="AlphaFoldDB" id="A0A1L7LJV1"/>
<accession>A0A1L7LJV1</accession>
<dbReference type="InterPro" id="IPR029479">
    <property type="entry name" value="Nitroreductase"/>
</dbReference>
<dbReference type="RefSeq" id="WP_128833394.1">
    <property type="nucleotide sequence ID" value="NZ_AP014612.1"/>
</dbReference>
<organism evidence="4 5">
    <name type="scientific">Streptococcus troglodytae</name>
    <dbReference type="NCBI Taxonomy" id="1111760"/>
    <lineage>
        <taxon>Bacteria</taxon>
        <taxon>Bacillati</taxon>
        <taxon>Bacillota</taxon>
        <taxon>Bacilli</taxon>
        <taxon>Lactobacillales</taxon>
        <taxon>Streptococcaceae</taxon>
        <taxon>Streptococcus</taxon>
    </lineage>
</organism>
<evidence type="ECO:0000256" key="1">
    <source>
        <dbReference type="ARBA" id="ARBA00007118"/>
    </source>
</evidence>
<keyword evidence="2" id="KW-0560">Oxidoreductase</keyword>
<evidence type="ECO:0000259" key="3">
    <source>
        <dbReference type="Pfam" id="PF00881"/>
    </source>
</evidence>
<dbReference type="GO" id="GO:0016491">
    <property type="term" value="F:oxidoreductase activity"/>
    <property type="evidence" value="ECO:0007669"/>
    <property type="project" value="UniProtKB-KW"/>
</dbReference>
<proteinExistence type="inferred from homology"/>
<keyword evidence="5" id="KW-1185">Reference proteome</keyword>
<sequence>MEFSQVLSNRVSIRDFKDQAVSVEDLTAIISDAKQAPSWANTQPWKVYIATDDTMKAIQKAHLASAQAGEKGYSDLPTKSRKDWGERSLEHMNAWLEAIGEDDTMAGFTEANQALWNAPSMAYITLPKSAPVWSVYDAGAFANTLMLSAASRGIDSMVAYENVRFPQEIRDYLPISDDEIIVEGIALGYRSNDKINSHTSGRVDTNEILVIK</sequence>